<dbReference type="EMBL" id="AP010968">
    <property type="protein sequence ID" value="BAJ33196.1"/>
    <property type="molecule type" value="Genomic_DNA"/>
</dbReference>
<protein>
    <submittedName>
        <fullName evidence="1">Uncharacterized protein</fullName>
    </submittedName>
</protein>
<accession>E4NJP8</accession>
<organism evidence="1 2">
    <name type="scientific">Kitasatospora setae (strain ATCC 33774 / DSM 43861 / JCM 3304 / KCC A-0304 / NBRC 14216 / KM-6054)</name>
    <name type="common">Streptomyces setae</name>
    <dbReference type="NCBI Taxonomy" id="452652"/>
    <lineage>
        <taxon>Bacteria</taxon>
        <taxon>Bacillati</taxon>
        <taxon>Actinomycetota</taxon>
        <taxon>Actinomycetes</taxon>
        <taxon>Kitasatosporales</taxon>
        <taxon>Streptomycetaceae</taxon>
        <taxon>Kitasatospora</taxon>
    </lineage>
</organism>
<evidence type="ECO:0000313" key="1">
    <source>
        <dbReference type="EMBL" id="BAJ33196.1"/>
    </source>
</evidence>
<dbReference type="AlphaFoldDB" id="E4NJP8"/>
<reference evidence="1 2" key="1">
    <citation type="journal article" date="2010" name="DNA Res.">
        <title>Genome sequence of Kitasatospora setae NBRC 14216T: an evolutionary snapshot of the family Streptomycetaceae.</title>
        <authorList>
            <person name="Ichikawa N."/>
            <person name="Oguchi A."/>
            <person name="Ikeda H."/>
            <person name="Ishikawa J."/>
            <person name="Kitani S."/>
            <person name="Watanabe Y."/>
            <person name="Nakamura S."/>
            <person name="Katano Y."/>
            <person name="Kishi E."/>
            <person name="Sasagawa M."/>
            <person name="Ankai A."/>
            <person name="Fukui S."/>
            <person name="Hashimoto Y."/>
            <person name="Kamata S."/>
            <person name="Otoguro M."/>
            <person name="Tanikawa S."/>
            <person name="Nihira T."/>
            <person name="Horinouchi S."/>
            <person name="Ohnishi Y."/>
            <person name="Hayakawa M."/>
            <person name="Kuzuyama T."/>
            <person name="Arisawa A."/>
            <person name="Nomoto F."/>
            <person name="Miura H."/>
            <person name="Takahashi Y."/>
            <person name="Fujita N."/>
        </authorList>
    </citation>
    <scope>NUCLEOTIDE SEQUENCE [LARGE SCALE GENOMIC DNA]</scope>
    <source>
        <strain evidence="2">ATCC 33774 / DSM 43861 / JCM 3304 / KCC A-0304 / NBRC 14216 / KM-6054</strain>
    </source>
</reference>
<dbReference type="eggNOG" id="ENOG50333VD">
    <property type="taxonomic scope" value="Bacteria"/>
</dbReference>
<dbReference type="Proteomes" id="UP000007076">
    <property type="component" value="Chromosome"/>
</dbReference>
<sequence length="125" mass="13541">MRNRCDSRPRGKRVHGGWRGIPTERGVVSMMIVRKLHEAGVTSEHAYAAALGSVGLSLLSWMVSMKAEQAGVERADRWGIFVGEWAPTFFGLGLALAHYEGRAAGEAGDQRGAWFDRRATGAEAG</sequence>
<dbReference type="HOGENOM" id="CLU_1989660_0_0_11"/>
<name>E4NJP8_KITSK</name>
<dbReference type="STRING" id="452652.KSE_74410"/>
<dbReference type="KEGG" id="ksk:KSE_74410"/>
<keyword evidence="2" id="KW-1185">Reference proteome</keyword>
<evidence type="ECO:0000313" key="2">
    <source>
        <dbReference type="Proteomes" id="UP000007076"/>
    </source>
</evidence>
<gene>
    <name evidence="1" type="ordered locus">KSE_74410</name>
</gene>
<proteinExistence type="predicted"/>
<dbReference type="PATRIC" id="fig|452652.3.peg.7486"/>